<evidence type="ECO:0000313" key="2">
    <source>
        <dbReference type="EMBL" id="TMP76781.1"/>
    </source>
</evidence>
<dbReference type="GO" id="GO:0016301">
    <property type="term" value="F:kinase activity"/>
    <property type="evidence" value="ECO:0007669"/>
    <property type="project" value="UniProtKB-KW"/>
</dbReference>
<evidence type="ECO:0000313" key="3">
    <source>
        <dbReference type="Proteomes" id="UP000305874"/>
    </source>
</evidence>
<keyword evidence="2" id="KW-0808">Transferase</keyword>
<keyword evidence="1" id="KW-0812">Transmembrane</keyword>
<gene>
    <name evidence="2" type="ORF">CWC05_21350</name>
</gene>
<reference evidence="2 3" key="1">
    <citation type="submission" date="2017-12" db="EMBL/GenBank/DDBJ databases">
        <authorList>
            <person name="Paulsen S."/>
            <person name="Gram L.K."/>
        </authorList>
    </citation>
    <scope>NUCLEOTIDE SEQUENCE [LARGE SCALE GENOMIC DNA]</scope>
    <source>
        <strain evidence="2 3">S2897</strain>
    </source>
</reference>
<comment type="caution">
    <text evidence="2">The sequence shown here is derived from an EMBL/GenBank/DDBJ whole genome shotgun (WGS) entry which is preliminary data.</text>
</comment>
<keyword evidence="1" id="KW-1133">Transmembrane helix</keyword>
<protein>
    <submittedName>
        <fullName evidence="2">Hybrid sensor histidine kinase/response regulator</fullName>
    </submittedName>
</protein>
<feature type="transmembrane region" description="Helical" evidence="1">
    <location>
        <begin position="73"/>
        <end position="93"/>
    </location>
</feature>
<name>A0A5S3YLK4_9GAMM</name>
<feature type="non-terminal residue" evidence="2">
    <location>
        <position position="102"/>
    </location>
</feature>
<dbReference type="EMBL" id="PNCG01000534">
    <property type="protein sequence ID" value="TMP76781.1"/>
    <property type="molecule type" value="Genomic_DNA"/>
</dbReference>
<organism evidence="2 3">
    <name type="scientific">Pseudoalteromonas ruthenica</name>
    <dbReference type="NCBI Taxonomy" id="151081"/>
    <lineage>
        <taxon>Bacteria</taxon>
        <taxon>Pseudomonadati</taxon>
        <taxon>Pseudomonadota</taxon>
        <taxon>Gammaproteobacteria</taxon>
        <taxon>Alteromonadales</taxon>
        <taxon>Pseudoalteromonadaceae</taxon>
        <taxon>Pseudoalteromonas</taxon>
    </lineage>
</organism>
<dbReference type="Proteomes" id="UP000305874">
    <property type="component" value="Unassembled WGS sequence"/>
</dbReference>
<reference evidence="3" key="2">
    <citation type="submission" date="2019-06" db="EMBL/GenBank/DDBJ databases">
        <title>Co-occurence of chitin degradation, pigmentation and bioactivity in marine Pseudoalteromonas.</title>
        <authorList>
            <person name="Sonnenschein E.C."/>
            <person name="Bech P.K."/>
        </authorList>
    </citation>
    <scope>NUCLEOTIDE SEQUENCE [LARGE SCALE GENOMIC DNA]</scope>
    <source>
        <strain evidence="3">S2897</strain>
    </source>
</reference>
<sequence>APHVDIYLYSSTGLAEPSLIFQTSSTPVAAISQQKKIVKGNVITVYKPIKLDEQVIGELVLRYQSPNLAQSPMMGFALFTLALICAFLLAAAAKKRIVLQLN</sequence>
<keyword evidence="1" id="KW-0472">Membrane</keyword>
<feature type="non-terminal residue" evidence="2">
    <location>
        <position position="1"/>
    </location>
</feature>
<keyword evidence="2" id="KW-0418">Kinase</keyword>
<proteinExistence type="predicted"/>
<dbReference type="AlphaFoldDB" id="A0A5S3YLK4"/>
<evidence type="ECO:0000256" key="1">
    <source>
        <dbReference type="SAM" id="Phobius"/>
    </source>
</evidence>
<accession>A0A5S3YLK4</accession>